<dbReference type="STRING" id="338188.ERS852397_01944"/>
<dbReference type="Gene3D" id="2.40.128.280">
    <property type="match status" value="1"/>
</dbReference>
<dbReference type="RefSeq" id="WP_055279048.1">
    <property type="nucleotide sequence ID" value="NZ_CABIXA010000009.1"/>
</dbReference>
<evidence type="ECO:0000313" key="3">
    <source>
        <dbReference type="Proteomes" id="UP000095517"/>
    </source>
</evidence>
<dbReference type="Pfam" id="PF12702">
    <property type="entry name" value="Lipocalin_3"/>
    <property type="match status" value="1"/>
</dbReference>
<organism evidence="2 3">
    <name type="scientific">Bacteroides finegoldii</name>
    <dbReference type="NCBI Taxonomy" id="338188"/>
    <lineage>
        <taxon>Bacteria</taxon>
        <taxon>Pseudomonadati</taxon>
        <taxon>Bacteroidota</taxon>
        <taxon>Bacteroidia</taxon>
        <taxon>Bacteroidales</taxon>
        <taxon>Bacteroidaceae</taxon>
        <taxon>Bacteroides</taxon>
    </lineage>
</organism>
<reference evidence="2 3" key="1">
    <citation type="submission" date="2015-09" db="EMBL/GenBank/DDBJ databases">
        <authorList>
            <consortium name="Pathogen Informatics"/>
        </authorList>
    </citation>
    <scope>NUCLEOTIDE SEQUENCE [LARGE SCALE GENOMIC DNA]</scope>
    <source>
        <strain evidence="2 3">2789STDY5608840</strain>
    </source>
</reference>
<dbReference type="InterPro" id="IPR024311">
    <property type="entry name" value="Lipocalin-like"/>
</dbReference>
<feature type="domain" description="Lipocalin-like" evidence="1">
    <location>
        <begin position="25"/>
        <end position="113"/>
    </location>
</feature>
<protein>
    <submittedName>
        <fullName evidence="2">Lipocalin-like</fullName>
    </submittedName>
</protein>
<name>A0A174ES17_9BACE</name>
<evidence type="ECO:0000313" key="2">
    <source>
        <dbReference type="EMBL" id="CUO40311.1"/>
    </source>
</evidence>
<evidence type="ECO:0000259" key="1">
    <source>
        <dbReference type="Pfam" id="PF12702"/>
    </source>
</evidence>
<sequence>MKKILITVMVLLCFALRGYGQTKAEKQIIGKWCNPYTYQSTGELKGFEFKKGGKCSAINIPVYDLRTWKIDEEGYLIIDGFSKEDSDEMQPFHSRERIGYLSEDSLELVSREKNPRLVFLYINAKKIKKLVTPEVAPKEE</sequence>
<dbReference type="Proteomes" id="UP000095517">
    <property type="component" value="Unassembled WGS sequence"/>
</dbReference>
<dbReference type="EMBL" id="CYZH01000009">
    <property type="protein sequence ID" value="CUO40311.1"/>
    <property type="molecule type" value="Genomic_DNA"/>
</dbReference>
<proteinExistence type="predicted"/>
<gene>
    <name evidence="2" type="ORF">ERS852397_01944</name>
</gene>
<dbReference type="AlphaFoldDB" id="A0A174ES17"/>
<accession>A0A174ES17</accession>